<name>A0A131Z8A0_RHIAP</name>
<dbReference type="EMBL" id="GEDV01000978">
    <property type="protein sequence ID" value="JAP87579.1"/>
    <property type="molecule type" value="Transcribed_RNA"/>
</dbReference>
<dbReference type="InterPro" id="IPR004875">
    <property type="entry name" value="DDE_SF_endonuclease_dom"/>
</dbReference>
<proteinExistence type="predicted"/>
<accession>A0A131Z8A0</accession>
<evidence type="ECO:0000259" key="1">
    <source>
        <dbReference type="Pfam" id="PF03184"/>
    </source>
</evidence>
<organism evidence="2">
    <name type="scientific">Rhipicephalus appendiculatus</name>
    <name type="common">Brown ear tick</name>
    <dbReference type="NCBI Taxonomy" id="34631"/>
    <lineage>
        <taxon>Eukaryota</taxon>
        <taxon>Metazoa</taxon>
        <taxon>Ecdysozoa</taxon>
        <taxon>Arthropoda</taxon>
        <taxon>Chelicerata</taxon>
        <taxon>Arachnida</taxon>
        <taxon>Acari</taxon>
        <taxon>Parasitiformes</taxon>
        <taxon>Ixodida</taxon>
        <taxon>Ixodoidea</taxon>
        <taxon>Ixodidae</taxon>
        <taxon>Rhipicephalinae</taxon>
        <taxon>Rhipicephalus</taxon>
        <taxon>Rhipicephalus</taxon>
    </lineage>
</organism>
<feature type="non-terminal residue" evidence="2">
    <location>
        <position position="1"/>
    </location>
</feature>
<dbReference type="GO" id="GO:0003676">
    <property type="term" value="F:nucleic acid binding"/>
    <property type="evidence" value="ECO:0007669"/>
    <property type="project" value="InterPro"/>
</dbReference>
<dbReference type="AlphaFoldDB" id="A0A131Z8A0"/>
<protein>
    <submittedName>
        <fullName evidence="2">POGO family transposase</fullName>
    </submittedName>
</protein>
<sequence>NDETVLKWFRLVWCRHPGALLKLRSMLILNSFRSHITDRVKKAVADSGCELVVILGRLTPILQPLDVALNKPFKDRMCAFYNEWLQQENPKTTTGKLKRTFSVMAQ</sequence>
<feature type="domain" description="DDE-1" evidence="1">
    <location>
        <begin position="2"/>
        <end position="92"/>
    </location>
</feature>
<dbReference type="Pfam" id="PF03184">
    <property type="entry name" value="DDE_1"/>
    <property type="match status" value="1"/>
</dbReference>
<reference evidence="2" key="1">
    <citation type="journal article" date="2016" name="Ticks Tick Borne Dis.">
        <title>De novo assembly and annotation of the salivary gland transcriptome of Rhipicephalus appendiculatus male and female ticks during blood feeding.</title>
        <authorList>
            <person name="de Castro M.H."/>
            <person name="de Klerk D."/>
            <person name="Pienaar R."/>
            <person name="Latif A.A."/>
            <person name="Rees D.J."/>
            <person name="Mans B.J."/>
        </authorList>
    </citation>
    <scope>NUCLEOTIDE SEQUENCE</scope>
    <source>
        <tissue evidence="2">Salivary glands</tissue>
    </source>
</reference>
<evidence type="ECO:0000313" key="2">
    <source>
        <dbReference type="EMBL" id="JAP87579.1"/>
    </source>
</evidence>